<sequence>MREMKGKNRSVLAVLAGLLLVGMFLVPAASAGSEQTDSHGVNSEDIRDAGTLIVDETGGMSCFANGESPDVIYVSGQTYKLIVNCEYIETGDVWLQTAKFFLKDESGRVLAKKEIYDAPGGDESWDGTLEYTFRPSGPGDVFHFDISCSGGSESASDVIDIKFK</sequence>
<reference evidence="1 2" key="1">
    <citation type="submission" date="2023-10" db="EMBL/GenBank/DDBJ databases">
        <title>The complete genome sequence of Methanoculleus palmolei DSM 4273.</title>
        <authorList>
            <person name="Lai S.-J."/>
            <person name="You Y.-T."/>
            <person name="Chen S.-C."/>
        </authorList>
    </citation>
    <scope>NUCLEOTIDE SEQUENCE [LARGE SCALE GENOMIC DNA]</scope>
    <source>
        <strain evidence="1 2">DSM 4273</strain>
    </source>
</reference>
<proteinExistence type="predicted"/>
<accession>A0ABD8AAS5</accession>
<dbReference type="Proteomes" id="UP001626603">
    <property type="component" value="Chromosome"/>
</dbReference>
<evidence type="ECO:0000313" key="1">
    <source>
        <dbReference type="EMBL" id="WOX56132.1"/>
    </source>
</evidence>
<dbReference type="EMBL" id="CP137641">
    <property type="protein sequence ID" value="WOX56132.1"/>
    <property type="molecule type" value="Genomic_DNA"/>
</dbReference>
<dbReference type="AlphaFoldDB" id="A0ABD8AAS5"/>
<evidence type="ECO:0000313" key="2">
    <source>
        <dbReference type="Proteomes" id="UP001626603"/>
    </source>
</evidence>
<protein>
    <recommendedName>
        <fullName evidence="3">Proteinase inhibitor I42 chagasin domain-containing protein</fullName>
    </recommendedName>
</protein>
<gene>
    <name evidence="1" type="ORF">R6Y95_02055</name>
</gene>
<name>A0ABD8AAS5_9EURY</name>
<organism evidence="1 2">
    <name type="scientific">Methanoculleus palmolei</name>
    <dbReference type="NCBI Taxonomy" id="72612"/>
    <lineage>
        <taxon>Archaea</taxon>
        <taxon>Methanobacteriati</taxon>
        <taxon>Methanobacteriota</taxon>
        <taxon>Stenosarchaea group</taxon>
        <taxon>Methanomicrobia</taxon>
        <taxon>Methanomicrobiales</taxon>
        <taxon>Methanomicrobiaceae</taxon>
        <taxon>Methanoculleus</taxon>
    </lineage>
</organism>
<keyword evidence="2" id="KW-1185">Reference proteome</keyword>
<evidence type="ECO:0008006" key="3">
    <source>
        <dbReference type="Google" id="ProtNLM"/>
    </source>
</evidence>